<dbReference type="RefSeq" id="WP_184451326.1">
    <property type="nucleotide sequence ID" value="NZ_JACHMK010000001.1"/>
</dbReference>
<evidence type="ECO:0000256" key="3">
    <source>
        <dbReference type="ARBA" id="ARBA00022801"/>
    </source>
</evidence>
<keyword evidence="7" id="KW-1185">Reference proteome</keyword>
<dbReference type="InterPro" id="IPR000064">
    <property type="entry name" value="NLP_P60_dom"/>
</dbReference>
<dbReference type="PANTHER" id="PTHR47359:SF3">
    <property type="entry name" value="NLP_P60 DOMAIN-CONTAINING PROTEIN-RELATED"/>
    <property type="match status" value="1"/>
</dbReference>
<feature type="domain" description="NlpC/P60" evidence="5">
    <location>
        <begin position="901"/>
        <end position="1028"/>
    </location>
</feature>
<gene>
    <name evidence="6" type="ORF">HD592_000200</name>
</gene>
<dbReference type="EMBL" id="JACHMK010000001">
    <property type="protein sequence ID" value="MBB6333635.1"/>
    <property type="molecule type" value="Genomic_DNA"/>
</dbReference>
<dbReference type="Pfam" id="PF20155">
    <property type="entry name" value="TMP_3"/>
    <property type="match status" value="1"/>
</dbReference>
<dbReference type="GO" id="GO:0006508">
    <property type="term" value="P:proteolysis"/>
    <property type="evidence" value="ECO:0007669"/>
    <property type="project" value="UniProtKB-KW"/>
</dbReference>
<dbReference type="Pfam" id="PF00877">
    <property type="entry name" value="NLPC_P60"/>
    <property type="match status" value="1"/>
</dbReference>
<dbReference type="PROSITE" id="PS51935">
    <property type="entry name" value="NLPC_P60"/>
    <property type="match status" value="1"/>
</dbReference>
<dbReference type="InterPro" id="IPR051794">
    <property type="entry name" value="PG_Endopeptidase_C40"/>
</dbReference>
<keyword evidence="2" id="KW-0645">Protease</keyword>
<dbReference type="InterPro" id="IPR013491">
    <property type="entry name" value="Tape_meas_N"/>
</dbReference>
<evidence type="ECO:0000256" key="4">
    <source>
        <dbReference type="ARBA" id="ARBA00022807"/>
    </source>
</evidence>
<protein>
    <submittedName>
        <fullName evidence="6">Tape measure domain-containing protein</fullName>
    </submittedName>
</protein>
<proteinExistence type="inferred from homology"/>
<evidence type="ECO:0000256" key="2">
    <source>
        <dbReference type="ARBA" id="ARBA00022670"/>
    </source>
</evidence>
<evidence type="ECO:0000259" key="5">
    <source>
        <dbReference type="PROSITE" id="PS51935"/>
    </source>
</evidence>
<evidence type="ECO:0000313" key="7">
    <source>
        <dbReference type="Proteomes" id="UP000617426"/>
    </source>
</evidence>
<sequence length="1104" mass="114726">MAGNFELGTAWLQVSVSGKGIAKDINHELGGVDTSAAENKITAGLGGAFKSAAKLGAVALGGLTAIGVGGFLTDVTKQAFAASDATDKFKATLNFAGIDGAQIDALTASAKKYADQTVYDLGDIQNVTAQLAANNVKDFDKLSQAAGNLNAVAGGSSETFKSVGMVLTQTAGQGKLTTENWNQLADAIPGASGKLQEALLKNGAFVGDFRDAMSKGEITAEEFNQAILDLGMTDAANEAATSTATMEGAWGNFEATMVSGVKEIVDGAKPMLTDALASMSDAASSAFTWIQEDLFPGLKGVWDILANGDFSGPIFGLEEDSVFVDFLFNVHELGQQAWDILTGHLIPAVQDFFSSLQQNQGLRDFVSALGEFLAKKGTILAVVGAFTLWKAAMAGIAFAQFVSGLYGAAKGLAVHTGALVADKTQTLILKGMYGVDMVKNLALSTLAWGKNTAAIVLSKGAQLAATGATKAAAAGQWLLNAAMNANPIGLVVAGLAALAAGLVYAWNHSETFRAVVTAAWEGIKAGAMVVVDWFTTYVLPTLQGVWEGLKFGFEVFSDLVQLGWDLIKYAAGLVVDWFTAHVLPVLQGVWEGIQAGAQFMGDLITAAWNGIKAGADIVVSWFQTWVQPVITAVWDAIKAGAQLLWDGITVVWNGIKAVISSVVDWITGTVRSSIDGFTGGVKAAFETMRDAIGAVWDAIKAITAVPINFVIDTVYNNGIRATANALAEKIGSDVRLPWAQRISGYASGGVLPGYTPGRDIYHFVSPDGGGMLALSGGEAIMRPEWVRAVGGPSAVAAMNAAASSGRALPGGDRGQAFASGGIWNAVEGGITGALGWLQSSARALSSIITDPLGAVANLVRKPIDAIMGMLPGRGMFADAGRHLPYSWIDSIASWFQESTKDMSASSLVEQARLAIGTPYVWGGVNVPGGVDCSGLVVWALRELGVDAPRHTASTFQAASSPVPHGAVLPGDLYFWGGAPGAGGAHHVAIASGNGMMVEAPTFGMSVRETGVYGGAHAGRFLYDNGGLLQPGITMVENRTGKPEPVFTNDQWAAIRDRGNPMPSVLVVKDADGALIGRMTVEAENVINRATGAASRSRVRELMGI</sequence>
<dbReference type="PANTHER" id="PTHR47359">
    <property type="entry name" value="PEPTIDOGLYCAN DL-ENDOPEPTIDASE CWLO"/>
    <property type="match status" value="1"/>
</dbReference>
<dbReference type="Proteomes" id="UP000617426">
    <property type="component" value="Unassembled WGS sequence"/>
</dbReference>
<keyword evidence="3" id="KW-0378">Hydrolase</keyword>
<keyword evidence="4" id="KW-0788">Thiol protease</keyword>
<comment type="caution">
    <text evidence="6">The sequence shown here is derived from an EMBL/GenBank/DDBJ whole genome shotgun (WGS) entry which is preliminary data.</text>
</comment>
<dbReference type="Gene3D" id="3.90.1720.10">
    <property type="entry name" value="endopeptidase domain like (from Nostoc punctiforme)"/>
    <property type="match status" value="1"/>
</dbReference>
<dbReference type="NCBIfam" id="TIGR02675">
    <property type="entry name" value="tape_meas_nterm"/>
    <property type="match status" value="1"/>
</dbReference>
<evidence type="ECO:0000256" key="1">
    <source>
        <dbReference type="ARBA" id="ARBA00007074"/>
    </source>
</evidence>
<dbReference type="Gene3D" id="1.20.120.20">
    <property type="entry name" value="Apolipoprotein"/>
    <property type="match status" value="1"/>
</dbReference>
<dbReference type="AlphaFoldDB" id="A0A923IX08"/>
<name>A0A923IX08_9ACTO</name>
<evidence type="ECO:0000313" key="6">
    <source>
        <dbReference type="EMBL" id="MBB6333635.1"/>
    </source>
</evidence>
<organism evidence="6 7">
    <name type="scientific">Schaalia hyovaginalis</name>
    <dbReference type="NCBI Taxonomy" id="29316"/>
    <lineage>
        <taxon>Bacteria</taxon>
        <taxon>Bacillati</taxon>
        <taxon>Actinomycetota</taxon>
        <taxon>Actinomycetes</taxon>
        <taxon>Actinomycetales</taxon>
        <taxon>Actinomycetaceae</taxon>
        <taxon>Schaalia</taxon>
    </lineage>
</organism>
<dbReference type="GO" id="GO:0008234">
    <property type="term" value="F:cysteine-type peptidase activity"/>
    <property type="evidence" value="ECO:0007669"/>
    <property type="project" value="UniProtKB-KW"/>
</dbReference>
<dbReference type="SUPFAM" id="SSF54001">
    <property type="entry name" value="Cysteine proteinases"/>
    <property type="match status" value="1"/>
</dbReference>
<reference evidence="6" key="1">
    <citation type="submission" date="2020-08" db="EMBL/GenBank/DDBJ databases">
        <title>Sequencing the genomes of 1000 actinobacteria strains.</title>
        <authorList>
            <person name="Klenk H.-P."/>
        </authorList>
    </citation>
    <scope>NUCLEOTIDE SEQUENCE</scope>
    <source>
        <strain evidence="6">DSM 10695</strain>
    </source>
</reference>
<accession>A0A923IX08</accession>
<dbReference type="InterPro" id="IPR038765">
    <property type="entry name" value="Papain-like_cys_pep_sf"/>
</dbReference>
<comment type="similarity">
    <text evidence="1">Belongs to the peptidase C40 family.</text>
</comment>